<proteinExistence type="predicted"/>
<dbReference type="OrthoDB" id="10545421at2759"/>
<name>A0A6A6X3I7_9PLEO</name>
<dbReference type="EMBL" id="MU002056">
    <property type="protein sequence ID" value="KAF2790778.1"/>
    <property type="molecule type" value="Genomic_DNA"/>
</dbReference>
<accession>A0A6A6X3I7</accession>
<protein>
    <submittedName>
        <fullName evidence="1">Uncharacterized protein</fullName>
    </submittedName>
</protein>
<dbReference type="AlphaFoldDB" id="A0A6A6X3I7"/>
<organism evidence="1 2">
    <name type="scientific">Melanomma pulvis-pyrius CBS 109.77</name>
    <dbReference type="NCBI Taxonomy" id="1314802"/>
    <lineage>
        <taxon>Eukaryota</taxon>
        <taxon>Fungi</taxon>
        <taxon>Dikarya</taxon>
        <taxon>Ascomycota</taxon>
        <taxon>Pezizomycotina</taxon>
        <taxon>Dothideomycetes</taxon>
        <taxon>Pleosporomycetidae</taxon>
        <taxon>Pleosporales</taxon>
        <taxon>Melanommataceae</taxon>
        <taxon>Melanomma</taxon>
    </lineage>
</organism>
<keyword evidence="2" id="KW-1185">Reference proteome</keyword>
<evidence type="ECO:0000313" key="1">
    <source>
        <dbReference type="EMBL" id="KAF2790778.1"/>
    </source>
</evidence>
<reference evidence="1" key="1">
    <citation type="journal article" date="2020" name="Stud. Mycol.">
        <title>101 Dothideomycetes genomes: a test case for predicting lifestyles and emergence of pathogens.</title>
        <authorList>
            <person name="Haridas S."/>
            <person name="Albert R."/>
            <person name="Binder M."/>
            <person name="Bloem J."/>
            <person name="Labutti K."/>
            <person name="Salamov A."/>
            <person name="Andreopoulos B."/>
            <person name="Baker S."/>
            <person name="Barry K."/>
            <person name="Bills G."/>
            <person name="Bluhm B."/>
            <person name="Cannon C."/>
            <person name="Castanera R."/>
            <person name="Culley D."/>
            <person name="Daum C."/>
            <person name="Ezra D."/>
            <person name="Gonzalez J."/>
            <person name="Henrissat B."/>
            <person name="Kuo A."/>
            <person name="Liang C."/>
            <person name="Lipzen A."/>
            <person name="Lutzoni F."/>
            <person name="Magnuson J."/>
            <person name="Mondo S."/>
            <person name="Nolan M."/>
            <person name="Ohm R."/>
            <person name="Pangilinan J."/>
            <person name="Park H.-J."/>
            <person name="Ramirez L."/>
            <person name="Alfaro M."/>
            <person name="Sun H."/>
            <person name="Tritt A."/>
            <person name="Yoshinaga Y."/>
            <person name="Zwiers L.-H."/>
            <person name="Turgeon B."/>
            <person name="Goodwin S."/>
            <person name="Spatafora J."/>
            <person name="Crous P."/>
            <person name="Grigoriev I."/>
        </authorList>
    </citation>
    <scope>NUCLEOTIDE SEQUENCE</scope>
    <source>
        <strain evidence="1">CBS 109.77</strain>
    </source>
</reference>
<dbReference type="Proteomes" id="UP000799757">
    <property type="component" value="Unassembled WGS sequence"/>
</dbReference>
<gene>
    <name evidence="1" type="ORF">K505DRAFT_364446</name>
</gene>
<sequence>MTAYYTTPDILLPVDVDSRFSDVHRNICKAQDLDYAHLELWASKSPPITLPAVHATVVPRRNTCGTRKLAPHSMWNGGREYATQLGNAAGLRVTAVEAIGKNNDFNLPCPGESGGPPALPSFHDLRTMTAQLHVSKKFVGIAITFKKKDE</sequence>
<evidence type="ECO:0000313" key="2">
    <source>
        <dbReference type="Proteomes" id="UP000799757"/>
    </source>
</evidence>